<organism evidence="3 4">
    <name type="scientific">Marasmiellus scandens</name>
    <dbReference type="NCBI Taxonomy" id="2682957"/>
    <lineage>
        <taxon>Eukaryota</taxon>
        <taxon>Fungi</taxon>
        <taxon>Dikarya</taxon>
        <taxon>Basidiomycota</taxon>
        <taxon>Agaricomycotina</taxon>
        <taxon>Agaricomycetes</taxon>
        <taxon>Agaricomycetidae</taxon>
        <taxon>Agaricales</taxon>
        <taxon>Marasmiineae</taxon>
        <taxon>Omphalotaceae</taxon>
        <taxon>Marasmiellus</taxon>
    </lineage>
</organism>
<feature type="chain" id="PRO_5047482323" description="AB hydrolase-1 domain-containing protein" evidence="1">
    <location>
        <begin position="23"/>
        <end position="382"/>
    </location>
</feature>
<dbReference type="CDD" id="cd12809">
    <property type="entry name" value="Esterase_713_like-2"/>
    <property type="match status" value="1"/>
</dbReference>
<name>A0ABR1K243_9AGAR</name>
<dbReference type="InterPro" id="IPR029058">
    <property type="entry name" value="AB_hydrolase_fold"/>
</dbReference>
<evidence type="ECO:0000313" key="3">
    <source>
        <dbReference type="EMBL" id="KAK7471058.1"/>
    </source>
</evidence>
<keyword evidence="4" id="KW-1185">Reference proteome</keyword>
<evidence type="ECO:0000259" key="2">
    <source>
        <dbReference type="Pfam" id="PF12697"/>
    </source>
</evidence>
<evidence type="ECO:0000256" key="1">
    <source>
        <dbReference type="SAM" id="SignalP"/>
    </source>
</evidence>
<accession>A0ABR1K243</accession>
<comment type="caution">
    <text evidence="3">The sequence shown here is derived from an EMBL/GenBank/DDBJ whole genome shotgun (WGS) entry which is preliminary data.</text>
</comment>
<dbReference type="Pfam" id="PF12697">
    <property type="entry name" value="Abhydrolase_6"/>
    <property type="match status" value="1"/>
</dbReference>
<dbReference type="InterPro" id="IPR050228">
    <property type="entry name" value="Carboxylesterase_BioH"/>
</dbReference>
<dbReference type="PROSITE" id="PS51257">
    <property type="entry name" value="PROKAR_LIPOPROTEIN"/>
    <property type="match status" value="1"/>
</dbReference>
<dbReference type="Proteomes" id="UP001498398">
    <property type="component" value="Unassembled WGS sequence"/>
</dbReference>
<dbReference type="Gene3D" id="3.40.50.1820">
    <property type="entry name" value="alpha/beta hydrolase"/>
    <property type="match status" value="1"/>
</dbReference>
<sequence>MFSCKRVLLFGLAALALSCVNSLPLNESSSSSSVRGTLHRRDYFYVGGDYVPQGNSTVASGQIYVEHLVPERVTQPLPLVMIHGHGMTGTNFLNTPDGRPGWGDYFLSEGFELYIIDQPARARSAWQIGIDGNQSSYDTFTISSRFTATQQFNLWPLASLHTQWPGAGVVGDPVFDEFYASTVPSLISDEESSVKMKAAGTKLLDRIGRPIILFTHSQSGQYGWILADARPSLIKTVIALEPIGPPFINAVFPPLTPARPFGVTEIPLAYSPPISSASDLRPELVSNNTASGTACFKQASPPRKLANLLNIPMVVVTSESSYHAEYDNCTAGYLKQAGVDVQHISLPDVGIHGNGHMMFMEKNGQEIVEKVVRRWIRETVGS</sequence>
<dbReference type="PANTHER" id="PTHR43194">
    <property type="entry name" value="HYDROLASE ALPHA/BETA FOLD FAMILY"/>
    <property type="match status" value="1"/>
</dbReference>
<dbReference type="InterPro" id="IPR000073">
    <property type="entry name" value="AB_hydrolase_1"/>
</dbReference>
<keyword evidence="1" id="KW-0732">Signal</keyword>
<reference evidence="3 4" key="1">
    <citation type="submission" date="2024-01" db="EMBL/GenBank/DDBJ databases">
        <title>A draft genome for the cacao thread blight pathogen Marasmiellus scandens.</title>
        <authorList>
            <person name="Baruah I.K."/>
            <person name="Leung J."/>
            <person name="Bukari Y."/>
            <person name="Amoako-Attah I."/>
            <person name="Meinhardt L.W."/>
            <person name="Bailey B.A."/>
            <person name="Cohen S.P."/>
        </authorList>
    </citation>
    <scope>NUCLEOTIDE SEQUENCE [LARGE SCALE GENOMIC DNA]</scope>
    <source>
        <strain evidence="3 4">GH-19</strain>
    </source>
</reference>
<feature type="domain" description="AB hydrolase-1" evidence="2">
    <location>
        <begin position="79"/>
        <end position="369"/>
    </location>
</feature>
<dbReference type="PANTHER" id="PTHR43194:SF4">
    <property type="entry name" value="AB HYDROLASE-1 DOMAIN-CONTAINING PROTEIN"/>
    <property type="match status" value="1"/>
</dbReference>
<gene>
    <name evidence="3" type="ORF">VKT23_002473</name>
</gene>
<evidence type="ECO:0000313" key="4">
    <source>
        <dbReference type="Proteomes" id="UP001498398"/>
    </source>
</evidence>
<dbReference type="SUPFAM" id="SSF53474">
    <property type="entry name" value="alpha/beta-Hydrolases"/>
    <property type="match status" value="1"/>
</dbReference>
<dbReference type="EMBL" id="JBANRG010000002">
    <property type="protein sequence ID" value="KAK7471058.1"/>
    <property type="molecule type" value="Genomic_DNA"/>
</dbReference>
<proteinExistence type="predicted"/>
<protein>
    <recommendedName>
        <fullName evidence="2">AB hydrolase-1 domain-containing protein</fullName>
    </recommendedName>
</protein>
<feature type="signal peptide" evidence="1">
    <location>
        <begin position="1"/>
        <end position="22"/>
    </location>
</feature>